<gene>
    <name evidence="1" type="ORF">O1611_g3102</name>
</gene>
<dbReference type="Proteomes" id="UP001153332">
    <property type="component" value="Unassembled WGS sequence"/>
</dbReference>
<sequence>MSQVYRDLVIDFSITTVSPKDALIIRNSVQAVIRALLSLKSETSLFKPPTGNVSGQDNSSHEDFPEFIIEMDKFSGVQGQNESQEIIEFVIASLAAPTEGLLQSIRFALKSCDAALMDMCGYRRYLGPPYTVSGDVHSALVNLREHIAMFNTRQEQVLTSDQLSHPYAKIPNVLEILAFCRPIHQAASSVEYLAAQLDELRQRQPKYSRFHLPSYPFRKAIHRTNAQKPQRYREAYKKIKSRDFHPLPKKGTPADEHDDNSLDTMTADDLSNSSESRETRLRQRTWTLLHRLQGFETRFGLKTALVTSLLALPAYLAQSHFWWDRYEGWWGVVMGWLIMGPRTGGNIQDLFTRVFCAVLGSLWAGLAYAAGNGNPYVIAVFAAIYMLPMLYRYTQSTHPRSGMVGCISFTVISLAEISVSDVSLPDAPPSEMTKEAIPPVAGIAATRGAIMIFGVIASIIVNWILWPFVARHDLRKGLASMIFNCSIVYRCIISQYVYYEKGDAPTEQDIEASESLEGLLREGFVRLRQLLGLTRHEIRLRAAFDPLPYSALISACEQFFDHLITVRQSSLFYHPHSSGDDSEATMDLLSYRRDEIATVLTNLYILAGALRANRPVPKYLPNTAVARKRLLDRMFELESEHAAGEIGPSKEKQRDTMLEQTYNYSFNNSLTGCVEQVKQLEKYTKIIVGEQGFDCDFAKITTSALTLLSLSTPSLAWEWGKSGKWSQVHEHKSTINYTTIGGFFLQDDTATDPKTFDYTTVNYGLINRTYPTDRQFDRSGKKTQWERFEYYVNTLNRNADKDTQYKVLFMARHGEGYHNAAESYYGTPAWNFNAYFDIHNLYGVDLSFEDQMNYFQPFPSECRAYGRLKEFGREDLAIPCHGYVILNKTHVDTLRKSYTDIEWYSYWGLNLNRESDRNRQLQALVKDFVQIPEYDYGENLRHTINPRTARKAIKDLKTLHQLGICSGDIHSGNFIFGKHVEFSYAWTAPHPFLTRRFGDKFEPLWRYRDDTKGIDELIDTWNRNRPGDQISIRCEPNWEYRYKLRRIRRDRIWDAWGVNPADFEYETAQKQFGKLKGVVPPQTESWRQAKQTRSPRIIDNQYMMVSIRGLRDRPEKRLLFSISEVSDTGKGNGKKGTGSDKNESSKSATKVKVNDRVIEGRLKKRTSPFKPTNAVQALSTLRNLPNPHSLLLIQAWLEGENGKRLSAEEVMSLRNLLKKKEEF</sequence>
<comment type="caution">
    <text evidence="1">The sequence shown here is derived from an EMBL/GenBank/DDBJ whole genome shotgun (WGS) entry which is preliminary data.</text>
</comment>
<evidence type="ECO:0000313" key="1">
    <source>
        <dbReference type="EMBL" id="KAJ8130526.1"/>
    </source>
</evidence>
<name>A0ACC2JSR6_9PEZI</name>
<dbReference type="EMBL" id="JAPUUL010000480">
    <property type="protein sequence ID" value="KAJ8130526.1"/>
    <property type="molecule type" value="Genomic_DNA"/>
</dbReference>
<organism evidence="1 2">
    <name type="scientific">Lasiodiplodia mahajangana</name>
    <dbReference type="NCBI Taxonomy" id="1108764"/>
    <lineage>
        <taxon>Eukaryota</taxon>
        <taxon>Fungi</taxon>
        <taxon>Dikarya</taxon>
        <taxon>Ascomycota</taxon>
        <taxon>Pezizomycotina</taxon>
        <taxon>Dothideomycetes</taxon>
        <taxon>Dothideomycetes incertae sedis</taxon>
        <taxon>Botryosphaeriales</taxon>
        <taxon>Botryosphaeriaceae</taxon>
        <taxon>Lasiodiplodia</taxon>
    </lineage>
</organism>
<proteinExistence type="predicted"/>
<protein>
    <submittedName>
        <fullName evidence="1">Uncharacterized protein</fullName>
    </submittedName>
</protein>
<evidence type="ECO:0000313" key="2">
    <source>
        <dbReference type="Proteomes" id="UP001153332"/>
    </source>
</evidence>
<reference evidence="1" key="1">
    <citation type="submission" date="2022-12" db="EMBL/GenBank/DDBJ databases">
        <title>Genome Sequence of Lasiodiplodia mahajangana.</title>
        <authorList>
            <person name="Buettner E."/>
        </authorList>
    </citation>
    <scope>NUCLEOTIDE SEQUENCE</scope>
    <source>
        <strain evidence="1">VT137</strain>
    </source>
</reference>
<keyword evidence="2" id="KW-1185">Reference proteome</keyword>
<accession>A0ACC2JSR6</accession>